<sequence>MAKRSMLAFLYDQCGTAPPPVGVDLKGKTVLVEPGEGEAAIQRLEMATGYNKAELWLIDLAEFSSVKEFADRASKELERLDIVVLNAAIATLKYSVTKDSWETELQVNNLSLSLLALLLLPRMSDTAQKFNVLPRMVVVSSDLHFWTNFDDKVIGSPNVFSLLSSKEYCTPKNFAKRYVDTKLLNVFFTRGLNNRLKDRSIIVNTVNPAFCYSELRREWTGLFNTIFEWLFAWTTEEGSRQLVWASVGVPEGGIEKLKGAYIHLSKVMEPSDSVLGDEGKKKEDKLWNDLISILTELDPRVADVVNQHLQ</sequence>
<name>A0A8H5GEK8_9AGAR</name>
<gene>
    <name evidence="2" type="ORF">D9756_000110</name>
</gene>
<evidence type="ECO:0000313" key="2">
    <source>
        <dbReference type="EMBL" id="KAF5363619.1"/>
    </source>
</evidence>
<keyword evidence="3" id="KW-1185">Reference proteome</keyword>
<accession>A0A8H5GEK8</accession>
<dbReference type="AlphaFoldDB" id="A0A8H5GEK8"/>
<protein>
    <submittedName>
        <fullName evidence="2">Uncharacterized protein</fullName>
    </submittedName>
</protein>
<dbReference type="PANTHER" id="PTHR43157">
    <property type="entry name" value="PHOSPHATIDYLINOSITOL-GLYCAN BIOSYNTHESIS CLASS F PROTEIN-RELATED"/>
    <property type="match status" value="1"/>
</dbReference>
<dbReference type="OrthoDB" id="542013at2759"/>
<dbReference type="Gene3D" id="3.40.50.720">
    <property type="entry name" value="NAD(P)-binding Rossmann-like Domain"/>
    <property type="match status" value="1"/>
</dbReference>
<proteinExistence type="predicted"/>
<dbReference type="EMBL" id="JAACJO010000001">
    <property type="protein sequence ID" value="KAF5363619.1"/>
    <property type="molecule type" value="Genomic_DNA"/>
</dbReference>
<organism evidence="2 3">
    <name type="scientific">Leucocoprinus leucothites</name>
    <dbReference type="NCBI Taxonomy" id="201217"/>
    <lineage>
        <taxon>Eukaryota</taxon>
        <taxon>Fungi</taxon>
        <taxon>Dikarya</taxon>
        <taxon>Basidiomycota</taxon>
        <taxon>Agaricomycotina</taxon>
        <taxon>Agaricomycetes</taxon>
        <taxon>Agaricomycetidae</taxon>
        <taxon>Agaricales</taxon>
        <taxon>Agaricineae</taxon>
        <taxon>Agaricaceae</taxon>
        <taxon>Leucocoprinus</taxon>
    </lineage>
</organism>
<evidence type="ECO:0000256" key="1">
    <source>
        <dbReference type="ARBA" id="ARBA00023002"/>
    </source>
</evidence>
<dbReference type="InterPro" id="IPR036291">
    <property type="entry name" value="NAD(P)-bd_dom_sf"/>
</dbReference>
<dbReference type="PANTHER" id="PTHR43157:SF31">
    <property type="entry name" value="PHOSPHATIDYLINOSITOL-GLYCAN BIOSYNTHESIS CLASS F PROTEIN"/>
    <property type="match status" value="1"/>
</dbReference>
<comment type="caution">
    <text evidence="2">The sequence shown here is derived from an EMBL/GenBank/DDBJ whole genome shotgun (WGS) entry which is preliminary data.</text>
</comment>
<reference evidence="2 3" key="1">
    <citation type="journal article" date="2020" name="ISME J.">
        <title>Uncovering the hidden diversity of litter-decomposition mechanisms in mushroom-forming fungi.</title>
        <authorList>
            <person name="Floudas D."/>
            <person name="Bentzer J."/>
            <person name="Ahren D."/>
            <person name="Johansson T."/>
            <person name="Persson P."/>
            <person name="Tunlid A."/>
        </authorList>
    </citation>
    <scope>NUCLEOTIDE SEQUENCE [LARGE SCALE GENOMIC DNA]</scope>
    <source>
        <strain evidence="2 3">CBS 146.42</strain>
    </source>
</reference>
<dbReference type="GO" id="GO:0016491">
    <property type="term" value="F:oxidoreductase activity"/>
    <property type="evidence" value="ECO:0007669"/>
    <property type="project" value="UniProtKB-KW"/>
</dbReference>
<dbReference type="Pfam" id="PF00106">
    <property type="entry name" value="adh_short"/>
    <property type="match status" value="1"/>
</dbReference>
<evidence type="ECO:0000313" key="3">
    <source>
        <dbReference type="Proteomes" id="UP000559027"/>
    </source>
</evidence>
<keyword evidence="1" id="KW-0560">Oxidoreductase</keyword>
<dbReference type="InterPro" id="IPR002347">
    <property type="entry name" value="SDR_fam"/>
</dbReference>
<dbReference type="SUPFAM" id="SSF51735">
    <property type="entry name" value="NAD(P)-binding Rossmann-fold domains"/>
    <property type="match status" value="1"/>
</dbReference>
<dbReference type="Proteomes" id="UP000559027">
    <property type="component" value="Unassembled WGS sequence"/>
</dbReference>